<reference evidence="2" key="2">
    <citation type="submission" date="2020-09" db="EMBL/GenBank/DDBJ databases">
        <authorList>
            <person name="Sun Q."/>
            <person name="Zhou Y."/>
        </authorList>
    </citation>
    <scope>NUCLEOTIDE SEQUENCE</scope>
    <source>
        <strain evidence="2">CGMCC 1.15454</strain>
    </source>
</reference>
<reference evidence="2" key="1">
    <citation type="journal article" date="2014" name="Int. J. Syst. Evol. Microbiol.">
        <title>Complete genome sequence of Corynebacterium casei LMG S-19264T (=DSM 44701T), isolated from a smear-ripened cheese.</title>
        <authorList>
            <consortium name="US DOE Joint Genome Institute (JGI-PGF)"/>
            <person name="Walter F."/>
            <person name="Albersmeier A."/>
            <person name="Kalinowski J."/>
            <person name="Ruckert C."/>
        </authorList>
    </citation>
    <scope>NUCLEOTIDE SEQUENCE</scope>
    <source>
        <strain evidence="2">CGMCC 1.15454</strain>
    </source>
</reference>
<dbReference type="Proteomes" id="UP000621492">
    <property type="component" value="Unassembled WGS sequence"/>
</dbReference>
<evidence type="ECO:0000313" key="3">
    <source>
        <dbReference type="Proteomes" id="UP000621492"/>
    </source>
</evidence>
<dbReference type="EMBL" id="BMJD01000012">
    <property type="protein sequence ID" value="GGB41467.1"/>
    <property type="molecule type" value="Genomic_DNA"/>
</dbReference>
<proteinExistence type="predicted"/>
<name>A0A9W5X574_9BACI</name>
<accession>A0A9W5X574</accession>
<gene>
    <name evidence="2" type="ORF">GCM10011409_18750</name>
</gene>
<organism evidence="2 3">
    <name type="scientific">Lentibacillus populi</name>
    <dbReference type="NCBI Taxonomy" id="1827502"/>
    <lineage>
        <taxon>Bacteria</taxon>
        <taxon>Bacillati</taxon>
        <taxon>Bacillota</taxon>
        <taxon>Bacilli</taxon>
        <taxon>Bacillales</taxon>
        <taxon>Bacillaceae</taxon>
        <taxon>Lentibacillus</taxon>
    </lineage>
</organism>
<dbReference type="AlphaFoldDB" id="A0A9W5X574"/>
<evidence type="ECO:0000313" key="2">
    <source>
        <dbReference type="EMBL" id="GGB41467.1"/>
    </source>
</evidence>
<sequence>MNTLNGRDPILPREKSKLLFDNKDIDFGFPEWQLEEVLRLWRNGKSVYYISRWTKRNEHEVFLSLYEFWIEGVIDDIEKAFSAGNTLLVPGKQQLIKTQQRKENKNGLFKTSKKRNPKRMV</sequence>
<dbReference type="RefSeq" id="WP_188725001.1">
    <property type="nucleotide sequence ID" value="NZ_BMJD01000012.1"/>
</dbReference>
<keyword evidence="3" id="KW-1185">Reference proteome</keyword>
<protein>
    <submittedName>
        <fullName evidence="2">Uncharacterized protein</fullName>
    </submittedName>
</protein>
<comment type="caution">
    <text evidence="2">The sequence shown here is derived from an EMBL/GenBank/DDBJ whole genome shotgun (WGS) entry which is preliminary data.</text>
</comment>
<evidence type="ECO:0000256" key="1">
    <source>
        <dbReference type="SAM" id="MobiDB-lite"/>
    </source>
</evidence>
<feature type="compositionally biased region" description="Basic residues" evidence="1">
    <location>
        <begin position="111"/>
        <end position="121"/>
    </location>
</feature>
<feature type="region of interest" description="Disordered" evidence="1">
    <location>
        <begin position="99"/>
        <end position="121"/>
    </location>
</feature>